<keyword evidence="3 12" id="KW-0846">Cobalamin</keyword>
<dbReference type="AlphaFoldDB" id="A0A7L6N1R0"/>
<dbReference type="CDD" id="cd02888">
    <property type="entry name" value="RNR_II_dimer"/>
    <property type="match status" value="1"/>
</dbReference>
<dbReference type="GO" id="GO:0031419">
    <property type="term" value="F:cobalamin binding"/>
    <property type="evidence" value="ECO:0007669"/>
    <property type="project" value="UniProtKB-KW"/>
</dbReference>
<dbReference type="Pfam" id="PF03477">
    <property type="entry name" value="ATP-cone"/>
    <property type="match status" value="1"/>
</dbReference>
<feature type="domain" description="ATP-cone" evidence="13">
    <location>
        <begin position="1"/>
        <end position="91"/>
    </location>
</feature>
<keyword evidence="4 12" id="KW-0237">DNA synthesis</keyword>
<evidence type="ECO:0000256" key="6">
    <source>
        <dbReference type="ARBA" id="ARBA00022840"/>
    </source>
</evidence>
<reference evidence="14 15" key="1">
    <citation type="submission" date="2020-04" db="EMBL/GenBank/DDBJ databases">
        <authorList>
            <person name="Zheng R.K."/>
            <person name="Sun C.M."/>
        </authorList>
    </citation>
    <scope>NUCLEOTIDE SEQUENCE [LARGE SCALE GENOMIC DNA]</scope>
    <source>
        <strain evidence="15">zrk29</strain>
    </source>
</reference>
<organism evidence="14 15">
    <name type="scientific">Hujiaoplasma nucleasis</name>
    <dbReference type="NCBI Taxonomy" id="2725268"/>
    <lineage>
        <taxon>Bacteria</taxon>
        <taxon>Bacillati</taxon>
        <taxon>Mycoplasmatota</taxon>
        <taxon>Mollicutes</taxon>
        <taxon>Candidatus Izemoplasmatales</taxon>
        <taxon>Hujiaoplasmataceae</taxon>
        <taxon>Hujiaoplasma</taxon>
    </lineage>
</organism>
<comment type="cofactor">
    <cofactor evidence="1 12">
        <name>adenosylcob(III)alamin</name>
        <dbReference type="ChEBI" id="CHEBI:18408"/>
    </cofactor>
</comment>
<dbReference type="InterPro" id="IPR005144">
    <property type="entry name" value="ATP-cone_dom"/>
</dbReference>
<dbReference type="EC" id="1.17.4.1" evidence="12"/>
<evidence type="ECO:0000256" key="1">
    <source>
        <dbReference type="ARBA" id="ARBA00001922"/>
    </source>
</evidence>
<evidence type="ECO:0000256" key="2">
    <source>
        <dbReference type="ARBA" id="ARBA00007405"/>
    </source>
</evidence>
<keyword evidence="6 11" id="KW-0067">ATP-binding</keyword>
<evidence type="ECO:0000256" key="10">
    <source>
        <dbReference type="ARBA" id="ARBA00047754"/>
    </source>
</evidence>
<comment type="similarity">
    <text evidence="2 12">Belongs to the ribonucleoside diphosphate reductase class-2 family.</text>
</comment>
<keyword evidence="5 11" id="KW-0547">Nucleotide-binding</keyword>
<evidence type="ECO:0000256" key="9">
    <source>
        <dbReference type="ARBA" id="ARBA00023285"/>
    </source>
</evidence>
<dbReference type="KEGG" id="tbk:HF295_04770"/>
<keyword evidence="15" id="KW-1185">Reference proteome</keyword>
<protein>
    <recommendedName>
        <fullName evidence="12">Vitamin B12-dependent ribonucleotide reductase</fullName>
        <ecNumber evidence="12">1.17.4.1</ecNumber>
    </recommendedName>
</protein>
<dbReference type="InterPro" id="IPR013344">
    <property type="entry name" value="RNR_NrdJ/NrdZ"/>
</dbReference>
<accession>A0A7L6N1R0</accession>
<dbReference type="GO" id="GO:0004748">
    <property type="term" value="F:ribonucleoside-diphosphate reductase activity, thioredoxin disulfide as acceptor"/>
    <property type="evidence" value="ECO:0007669"/>
    <property type="project" value="UniProtKB-EC"/>
</dbReference>
<dbReference type="PANTHER" id="PTHR43371">
    <property type="entry name" value="VITAMIN B12-DEPENDENT RIBONUCLEOTIDE REDUCTASE"/>
    <property type="match status" value="1"/>
</dbReference>
<comment type="function">
    <text evidence="12">Catalyzes the reduction of ribonucleotides to deoxyribonucleotides. May function to provide a pool of deoxyribonucleotide precursors for DNA repair during oxygen limitation and/or for immediate growth after restoration of oxygen.</text>
</comment>
<dbReference type="NCBIfam" id="TIGR02504">
    <property type="entry name" value="NrdJ_Z"/>
    <property type="match status" value="1"/>
</dbReference>
<sequence>MYVIKRNGVQEKFDKRKIADALYKAYRSVGNKKTKVQCTEYAKKISDELINFEEVSIEKIQDCVELFLMENKDYEVAKAYIKYREKQRLDRENPWSDNDERQDLILQKYLLPNETKKEFLKRVSFKRPALEKILRHKEAIFAGRNLYAIGREGNITGSNCYVTEDPEDNLESIYKVDYQIARTYSYGGGQGMNLSKIRPKGAKVNNSSNTTPGVMVFAEKYSHTTLNTQQESRRGALMLVLNVDHPDIIDFITTKLDLNKINGANISVAISDAFMQAVEEDGIWTMRYKTPYEDIIKKVKARDLLELISYSAHTMGDPGVMFIDHMNEYHLMSEYDEVKFTATNPCGEQPLMAHGSCNLASVNLNAFVKNPFTDESFFNWERFDHVVEEMIWSLDELLTMLGDRHALQEQRDHVKKYREVGLGVMGLADLALSMNLPYGSQAFIDFLDELMSRMINQAARASALKAKEDGVFPVYDYKKVSSSKFYQSVITAETDEIIKKYGLRNSRLLSIAPTGSISNIFGVSGGVEPYFQINYTRRIISMFEEEKKITVWEKTPLAMAKTLGVDPDELPEWTRITSQNISFEDRANVQATIQKYVDTAISSTFNLPNSASIDDVMNIYISSWKKGLKGATVFRDRCAKIGILSGVNEATEDLNPAVAPQFGIDETWANLKSGKVKEYRTHVLIEEAAYKPKRFEKELCPICKSVLVKKEGCIQCSNNDCDYEKCAI</sequence>
<keyword evidence="9 12" id="KW-0170">Cobalt</keyword>
<gene>
    <name evidence="14" type="ORF">HF295_04770</name>
</gene>
<evidence type="ECO:0000313" key="14">
    <source>
        <dbReference type="EMBL" id="QLY40210.1"/>
    </source>
</evidence>
<dbReference type="Gene3D" id="3.20.70.20">
    <property type="match status" value="1"/>
</dbReference>
<dbReference type="PANTHER" id="PTHR43371:SF1">
    <property type="entry name" value="RIBONUCLEOSIDE-DIPHOSPHATE REDUCTASE"/>
    <property type="match status" value="1"/>
</dbReference>
<dbReference type="RefSeq" id="WP_312031038.1">
    <property type="nucleotide sequence ID" value="NZ_CP051151.1"/>
</dbReference>
<evidence type="ECO:0000256" key="11">
    <source>
        <dbReference type="PROSITE-ProRule" id="PRU00492"/>
    </source>
</evidence>
<comment type="catalytic activity">
    <reaction evidence="10 12">
        <text>a 2'-deoxyribonucleoside 5'-diphosphate + [thioredoxin]-disulfide + H2O = a ribonucleoside 5'-diphosphate + [thioredoxin]-dithiol</text>
        <dbReference type="Rhea" id="RHEA:23252"/>
        <dbReference type="Rhea" id="RHEA-COMP:10698"/>
        <dbReference type="Rhea" id="RHEA-COMP:10700"/>
        <dbReference type="ChEBI" id="CHEBI:15377"/>
        <dbReference type="ChEBI" id="CHEBI:29950"/>
        <dbReference type="ChEBI" id="CHEBI:50058"/>
        <dbReference type="ChEBI" id="CHEBI:57930"/>
        <dbReference type="ChEBI" id="CHEBI:73316"/>
        <dbReference type="EC" id="1.17.4.1"/>
    </reaction>
</comment>
<name>A0A7L6N1R0_9MOLU</name>
<dbReference type="EMBL" id="CP051151">
    <property type="protein sequence ID" value="QLY40210.1"/>
    <property type="molecule type" value="Genomic_DNA"/>
</dbReference>
<dbReference type="PROSITE" id="PS51161">
    <property type="entry name" value="ATP_CONE"/>
    <property type="match status" value="1"/>
</dbReference>
<evidence type="ECO:0000256" key="8">
    <source>
        <dbReference type="ARBA" id="ARBA00023157"/>
    </source>
</evidence>
<evidence type="ECO:0000259" key="13">
    <source>
        <dbReference type="PROSITE" id="PS51161"/>
    </source>
</evidence>
<evidence type="ECO:0000256" key="7">
    <source>
        <dbReference type="ARBA" id="ARBA00023002"/>
    </source>
</evidence>
<evidence type="ECO:0000256" key="12">
    <source>
        <dbReference type="RuleBase" id="RU364064"/>
    </source>
</evidence>
<keyword evidence="8" id="KW-1015">Disulfide bond</keyword>
<dbReference type="Pfam" id="PF02867">
    <property type="entry name" value="Ribonuc_red_lgC"/>
    <property type="match status" value="1"/>
</dbReference>
<proteinExistence type="inferred from homology"/>
<evidence type="ECO:0000256" key="4">
    <source>
        <dbReference type="ARBA" id="ARBA00022634"/>
    </source>
</evidence>
<dbReference type="GO" id="GO:0005524">
    <property type="term" value="F:ATP binding"/>
    <property type="evidence" value="ECO:0007669"/>
    <property type="project" value="UniProtKB-UniRule"/>
</dbReference>
<evidence type="ECO:0000313" key="15">
    <source>
        <dbReference type="Proteomes" id="UP000512167"/>
    </source>
</evidence>
<dbReference type="SUPFAM" id="SSF51998">
    <property type="entry name" value="PFL-like glycyl radical enzymes"/>
    <property type="match status" value="1"/>
</dbReference>
<dbReference type="InterPro" id="IPR000788">
    <property type="entry name" value="RNR_lg_C"/>
</dbReference>
<dbReference type="PRINTS" id="PR01183">
    <property type="entry name" value="RIBORDTASEM1"/>
</dbReference>
<evidence type="ECO:0000256" key="5">
    <source>
        <dbReference type="ARBA" id="ARBA00022741"/>
    </source>
</evidence>
<dbReference type="GO" id="GO:0071897">
    <property type="term" value="P:DNA biosynthetic process"/>
    <property type="evidence" value="ECO:0007669"/>
    <property type="project" value="UniProtKB-KW"/>
</dbReference>
<dbReference type="Proteomes" id="UP000512167">
    <property type="component" value="Chromosome"/>
</dbReference>
<evidence type="ECO:0000256" key="3">
    <source>
        <dbReference type="ARBA" id="ARBA00022628"/>
    </source>
</evidence>
<dbReference type="InterPro" id="IPR050862">
    <property type="entry name" value="RdRp_reductase_class-2"/>
</dbReference>
<keyword evidence="7 12" id="KW-0560">Oxidoreductase</keyword>